<keyword evidence="4" id="KW-1185">Reference proteome</keyword>
<dbReference type="InterPro" id="IPR014308">
    <property type="entry name" value="Xanthine_DH_XdhC"/>
</dbReference>
<organism evidence="3 4">
    <name type="scientific">Azonexus fungiphilus</name>
    <dbReference type="NCBI Taxonomy" id="146940"/>
    <lineage>
        <taxon>Bacteria</taxon>
        <taxon>Pseudomonadati</taxon>
        <taxon>Pseudomonadota</taxon>
        <taxon>Betaproteobacteria</taxon>
        <taxon>Rhodocyclales</taxon>
        <taxon>Azonexaceae</taxon>
        <taxon>Azonexus</taxon>
    </lineage>
</organism>
<proteinExistence type="predicted"/>
<evidence type="ECO:0000259" key="2">
    <source>
        <dbReference type="Pfam" id="PF13478"/>
    </source>
</evidence>
<protein>
    <submittedName>
        <fullName evidence="3">Molybdenum cofactor sulfurylase</fullName>
    </submittedName>
</protein>
<dbReference type="Pfam" id="PF02625">
    <property type="entry name" value="XdhC_CoxI"/>
    <property type="match status" value="1"/>
</dbReference>
<dbReference type="InterPro" id="IPR003777">
    <property type="entry name" value="XdhC_CoxI"/>
</dbReference>
<evidence type="ECO:0000313" key="4">
    <source>
        <dbReference type="Proteomes" id="UP000270626"/>
    </source>
</evidence>
<dbReference type="Proteomes" id="UP000270626">
    <property type="component" value="Unassembled WGS sequence"/>
</dbReference>
<name>A0A495W8M0_9RHOO</name>
<dbReference type="InterPro" id="IPR052698">
    <property type="entry name" value="MoCofactor_Util/Proc"/>
</dbReference>
<dbReference type="NCBIfam" id="TIGR02964">
    <property type="entry name" value="xanthine_xdhC"/>
    <property type="match status" value="1"/>
</dbReference>
<dbReference type="EMBL" id="RBXP01000015">
    <property type="protein sequence ID" value="RKT58062.1"/>
    <property type="molecule type" value="Genomic_DNA"/>
</dbReference>
<dbReference type="OrthoDB" id="61481at2"/>
<reference evidence="3 4" key="1">
    <citation type="submission" date="2018-10" db="EMBL/GenBank/DDBJ databases">
        <title>Genomic Encyclopedia of Type Strains, Phase IV (KMG-IV): sequencing the most valuable type-strain genomes for metagenomic binning, comparative biology and taxonomic classification.</title>
        <authorList>
            <person name="Goeker M."/>
        </authorList>
    </citation>
    <scope>NUCLEOTIDE SEQUENCE [LARGE SCALE GENOMIC DNA]</scope>
    <source>
        <strain evidence="3 4">DSM 23841</strain>
    </source>
</reference>
<evidence type="ECO:0000259" key="1">
    <source>
        <dbReference type="Pfam" id="PF02625"/>
    </source>
</evidence>
<feature type="domain" description="XdhC Rossmann" evidence="2">
    <location>
        <begin position="164"/>
        <end position="306"/>
    </location>
</feature>
<dbReference type="PANTHER" id="PTHR30388">
    <property type="entry name" value="ALDEHYDE OXIDOREDUCTASE MOLYBDENUM COFACTOR ASSEMBLY PROTEIN"/>
    <property type="match status" value="1"/>
</dbReference>
<dbReference type="RefSeq" id="WP_121458333.1">
    <property type="nucleotide sequence ID" value="NZ_RBXP01000015.1"/>
</dbReference>
<gene>
    <name evidence="3" type="ORF">DFR40_2003</name>
</gene>
<dbReference type="AlphaFoldDB" id="A0A495W8M0"/>
<comment type="caution">
    <text evidence="3">The sequence shown here is derived from an EMBL/GenBank/DDBJ whole genome shotgun (WGS) entry which is preliminary data.</text>
</comment>
<dbReference type="InterPro" id="IPR027051">
    <property type="entry name" value="XdhC_Rossmann_dom"/>
</dbReference>
<dbReference type="PANTHER" id="PTHR30388:SF6">
    <property type="entry name" value="XANTHINE DEHYDROGENASE SUBUNIT A-RELATED"/>
    <property type="match status" value="1"/>
</dbReference>
<dbReference type="Gene3D" id="3.40.50.720">
    <property type="entry name" value="NAD(P)-binding Rossmann-like Domain"/>
    <property type="match status" value="1"/>
</dbReference>
<feature type="domain" description="XdhC- CoxI" evidence="1">
    <location>
        <begin position="13"/>
        <end position="79"/>
    </location>
</feature>
<sequence length="335" mass="35798">MAADWLDALVARLAAGTDTVLVTVARVQGSAPRGAGTTMLVDAAGQALTIGGGHLEWQAAAHARRRLAAADGGPEVIRYNLGARLGQCCGGVVWLLYETVPASALAAWQARRAQAAAGGLQRRLRHDAAASTWTPGSAGHGTRLDGGPEAWTLSQDVTVDRFPVWIFGAGHVARALVRQLQPLAAAITWIDSRDEAFADFATDGLDTRVSERPEDEVALAPPGSFFVVMTHSHTLDFALCEAIFRRRDFAYFGLIGSRSKRASFEHRLLDRGLARERLGELTCPIGIAGIVDKAPAAIALAVAAELYSIHNARQLLQQAGRPRLIDQPVRPVQPE</sequence>
<accession>A0A495W8M0</accession>
<dbReference type="Pfam" id="PF13478">
    <property type="entry name" value="XdhC_C"/>
    <property type="match status" value="1"/>
</dbReference>
<evidence type="ECO:0000313" key="3">
    <source>
        <dbReference type="EMBL" id="RKT58062.1"/>
    </source>
</evidence>